<feature type="transmembrane region" description="Helical" evidence="12">
    <location>
        <begin position="128"/>
        <end position="150"/>
    </location>
</feature>
<evidence type="ECO:0000313" key="13">
    <source>
        <dbReference type="EMBL" id="QKV18394.1"/>
    </source>
</evidence>
<keyword evidence="10" id="KW-1208">Phospholipid metabolism</keyword>
<dbReference type="KEGG" id="orm:HTY61_07975"/>
<feature type="transmembrane region" description="Helical" evidence="12">
    <location>
        <begin position="210"/>
        <end position="231"/>
    </location>
</feature>
<dbReference type="GO" id="GO:0016780">
    <property type="term" value="F:phosphotransferase activity, for other substituted phosphate groups"/>
    <property type="evidence" value="ECO:0007669"/>
    <property type="project" value="InterPro"/>
</dbReference>
<feature type="transmembrane region" description="Helical" evidence="12">
    <location>
        <begin position="156"/>
        <end position="174"/>
    </location>
</feature>
<evidence type="ECO:0000256" key="9">
    <source>
        <dbReference type="ARBA" id="ARBA00023209"/>
    </source>
</evidence>
<dbReference type="Gene3D" id="1.20.120.1760">
    <property type="match status" value="1"/>
</dbReference>
<feature type="transmembrane region" description="Helical" evidence="12">
    <location>
        <begin position="59"/>
        <end position="80"/>
    </location>
</feature>
<proteinExistence type="inferred from homology"/>
<feature type="transmembrane region" description="Helical" evidence="12">
    <location>
        <begin position="186"/>
        <end position="204"/>
    </location>
</feature>
<evidence type="ECO:0000256" key="8">
    <source>
        <dbReference type="ARBA" id="ARBA00023136"/>
    </source>
</evidence>
<keyword evidence="14" id="KW-1185">Reference proteome</keyword>
<dbReference type="InterPro" id="IPR048254">
    <property type="entry name" value="CDP_ALCOHOL_P_TRANSF_CS"/>
</dbReference>
<dbReference type="Pfam" id="PF01066">
    <property type="entry name" value="CDP-OH_P_transf"/>
    <property type="match status" value="1"/>
</dbReference>
<evidence type="ECO:0000256" key="5">
    <source>
        <dbReference type="ARBA" id="ARBA00022692"/>
    </source>
</evidence>
<dbReference type="AlphaFoldDB" id="A0A6N1VBX0"/>
<evidence type="ECO:0000256" key="6">
    <source>
        <dbReference type="ARBA" id="ARBA00022989"/>
    </source>
</evidence>
<evidence type="ECO:0000256" key="1">
    <source>
        <dbReference type="ARBA" id="ARBA00004141"/>
    </source>
</evidence>
<evidence type="ECO:0000256" key="4">
    <source>
        <dbReference type="ARBA" id="ARBA00022679"/>
    </source>
</evidence>
<dbReference type="PANTHER" id="PTHR14269:SF11">
    <property type="entry name" value="CDP-DIACYLGLYCEROL--GLYCEROL-3-PHOSPHATE 3-PHOSPHATIDYLTRANSFERASE"/>
    <property type="match status" value="1"/>
</dbReference>
<evidence type="ECO:0000313" key="14">
    <source>
        <dbReference type="Proteomes" id="UP000509367"/>
    </source>
</evidence>
<dbReference type="PROSITE" id="PS00379">
    <property type="entry name" value="CDP_ALCOHOL_P_TRANSF"/>
    <property type="match status" value="1"/>
</dbReference>
<feature type="transmembrane region" description="Helical" evidence="12">
    <location>
        <begin position="86"/>
        <end position="107"/>
    </location>
</feature>
<evidence type="ECO:0000256" key="11">
    <source>
        <dbReference type="RuleBase" id="RU003750"/>
    </source>
</evidence>
<reference evidence="13 14" key="1">
    <citation type="submission" date="2020-06" db="EMBL/GenBank/DDBJ databases">
        <title>Oricola thermophila sp. nov. isolated from a tidal sediments.</title>
        <authorList>
            <person name="Kwon K.K."/>
            <person name="Yang S.-H."/>
            <person name="Park M.-J."/>
        </authorList>
    </citation>
    <scope>NUCLEOTIDE SEQUENCE [LARGE SCALE GENOMIC DNA]</scope>
    <source>
        <strain evidence="13 14">MEBiC13590</strain>
    </source>
</reference>
<gene>
    <name evidence="13" type="ORF">HTY61_07975</name>
</gene>
<keyword evidence="9" id="KW-0594">Phospholipid biosynthesis</keyword>
<keyword evidence="4 11" id="KW-0808">Transferase</keyword>
<dbReference type="GO" id="GO:0016020">
    <property type="term" value="C:membrane"/>
    <property type="evidence" value="ECO:0007669"/>
    <property type="project" value="UniProtKB-SubCell"/>
</dbReference>
<sequence length="245" mass="26463">MIVLFRAFCLLRGPIARCRRRFQPGASEPQQILAYRTKGFCVTPCAPLYDGKQVSMDTVIFTIPNVITIARLIAIPFIVWAMLNGAWTTAFVLFALAGASDGIDGFIARHWKQHSRLGSYLDPLADKALTIAVFSTFVAHGIMPFWLLALIVARDVAIVVGAGLMASFGDAAAIRPLMISKINTTVLILLAGWLLAAGAFGWTFPIIEGALIGLVVFLTAVSAAAYGRLVAGKIRRAMERKDGPK</sequence>
<evidence type="ECO:0000256" key="10">
    <source>
        <dbReference type="ARBA" id="ARBA00023264"/>
    </source>
</evidence>
<keyword evidence="6 12" id="KW-1133">Transmembrane helix</keyword>
<evidence type="ECO:0000256" key="3">
    <source>
        <dbReference type="ARBA" id="ARBA00022516"/>
    </source>
</evidence>
<name>A0A6N1VBX0_9HYPH</name>
<dbReference type="EMBL" id="CP054836">
    <property type="protein sequence ID" value="QKV18394.1"/>
    <property type="molecule type" value="Genomic_DNA"/>
</dbReference>
<keyword evidence="7" id="KW-0443">Lipid metabolism</keyword>
<dbReference type="InterPro" id="IPR043130">
    <property type="entry name" value="CDP-OH_PTrfase_TM_dom"/>
</dbReference>
<evidence type="ECO:0000256" key="2">
    <source>
        <dbReference type="ARBA" id="ARBA00010441"/>
    </source>
</evidence>
<protein>
    <submittedName>
        <fullName evidence="13">CDP-alcohol phosphatidyltransferase family protein</fullName>
    </submittedName>
</protein>
<dbReference type="InterPro" id="IPR000462">
    <property type="entry name" value="CDP-OH_P_trans"/>
</dbReference>
<comment type="similarity">
    <text evidence="2 11">Belongs to the CDP-alcohol phosphatidyltransferase class-I family.</text>
</comment>
<dbReference type="PANTHER" id="PTHR14269">
    <property type="entry name" value="CDP-DIACYLGLYCEROL--GLYCEROL-3-PHOSPHATE 3-PHOSPHATIDYLTRANSFERASE-RELATED"/>
    <property type="match status" value="1"/>
</dbReference>
<accession>A0A6N1VBX0</accession>
<dbReference type="InterPro" id="IPR050324">
    <property type="entry name" value="CDP-alcohol_PTase-I"/>
</dbReference>
<evidence type="ECO:0000256" key="12">
    <source>
        <dbReference type="SAM" id="Phobius"/>
    </source>
</evidence>
<keyword evidence="8 12" id="KW-0472">Membrane</keyword>
<evidence type="ECO:0000256" key="7">
    <source>
        <dbReference type="ARBA" id="ARBA00023098"/>
    </source>
</evidence>
<comment type="subcellular location">
    <subcellularLocation>
        <location evidence="1">Membrane</location>
        <topology evidence="1">Multi-pass membrane protein</topology>
    </subcellularLocation>
</comment>
<dbReference type="GO" id="GO:0046474">
    <property type="term" value="P:glycerophospholipid biosynthetic process"/>
    <property type="evidence" value="ECO:0007669"/>
    <property type="project" value="TreeGrafter"/>
</dbReference>
<organism evidence="13 14">
    <name type="scientific">Oricola thermophila</name>
    <dbReference type="NCBI Taxonomy" id="2742145"/>
    <lineage>
        <taxon>Bacteria</taxon>
        <taxon>Pseudomonadati</taxon>
        <taxon>Pseudomonadota</taxon>
        <taxon>Alphaproteobacteria</taxon>
        <taxon>Hyphomicrobiales</taxon>
        <taxon>Ahrensiaceae</taxon>
        <taxon>Oricola</taxon>
    </lineage>
</organism>
<keyword evidence="5 12" id="KW-0812">Transmembrane</keyword>
<keyword evidence="3" id="KW-0444">Lipid biosynthesis</keyword>
<dbReference type="Proteomes" id="UP000509367">
    <property type="component" value="Chromosome"/>
</dbReference>